<keyword evidence="2" id="KW-1185">Reference proteome</keyword>
<reference evidence="1" key="1">
    <citation type="submission" date="2022-01" db="EMBL/GenBank/DDBJ databases">
        <authorList>
            <person name="Jo J.-H."/>
            <person name="Im W.-T."/>
        </authorList>
    </citation>
    <scope>NUCLEOTIDE SEQUENCE</scope>
    <source>
        <strain evidence="1">G124</strain>
    </source>
</reference>
<evidence type="ECO:0000313" key="1">
    <source>
        <dbReference type="EMBL" id="MCF2514712.1"/>
    </source>
</evidence>
<dbReference type="EMBL" id="JAKFGM010000002">
    <property type="protein sequence ID" value="MCF2514712.1"/>
    <property type="molecule type" value="Genomic_DNA"/>
</dbReference>
<organism evidence="1 2">
    <name type="scientific">Sphingomonas cremea</name>
    <dbReference type="NCBI Taxonomy" id="2904799"/>
    <lineage>
        <taxon>Bacteria</taxon>
        <taxon>Pseudomonadati</taxon>
        <taxon>Pseudomonadota</taxon>
        <taxon>Alphaproteobacteria</taxon>
        <taxon>Sphingomonadales</taxon>
        <taxon>Sphingomonadaceae</taxon>
        <taxon>Sphingomonas</taxon>
    </lineage>
</organism>
<comment type="caution">
    <text evidence="1">The sequence shown here is derived from an EMBL/GenBank/DDBJ whole genome shotgun (WGS) entry which is preliminary data.</text>
</comment>
<name>A0A9X1QMF8_9SPHN</name>
<sequence length="310" mass="32631">MPDWLIERGIGETRAVLVEGGRIVEARIMREGVTPAGTILEARLKSVGRNAVAVADGQEYLLPKGAPGTTQGAALRIEVTREDLGGLENWKRPLARASSDPSRAAPALVGTAVDSGKHLDDSGWLDILDEARSGIIAFPGGELRVSLTPAMTLIDVDGQLPPAELAIAGARAAAEAIRRHGVGGSIGVDLPTVDGKAFRQAAAEAVDAVLPKPFERTSVNGFGFLQVVRPRAHASLFELAADRPSFEARALLRAASREVGAIRVAAHPAVIAELNRKPDWLDQLSRRTGGLVTLRSDPTLAMSGGHAERA</sequence>
<dbReference type="RefSeq" id="WP_235067216.1">
    <property type="nucleotide sequence ID" value="NZ_JAKFGM010000002.1"/>
</dbReference>
<evidence type="ECO:0000313" key="2">
    <source>
        <dbReference type="Proteomes" id="UP001139410"/>
    </source>
</evidence>
<protein>
    <submittedName>
        <fullName evidence="1">Ribonuclease</fullName>
    </submittedName>
</protein>
<dbReference type="AlphaFoldDB" id="A0A9X1QMF8"/>
<accession>A0A9X1QMF8</accession>
<gene>
    <name evidence="1" type="ORF">LVY65_06495</name>
</gene>
<dbReference type="Proteomes" id="UP001139410">
    <property type="component" value="Unassembled WGS sequence"/>
</dbReference>
<proteinExistence type="predicted"/>